<dbReference type="GO" id="GO:0030170">
    <property type="term" value="F:pyridoxal phosphate binding"/>
    <property type="evidence" value="ECO:0007669"/>
    <property type="project" value="InterPro"/>
</dbReference>
<accession>A0A850HBY0</accession>
<sequence>MNWTIEAICTGKAVPFNGAEKSAFAKQPQPGPLKINAEGFEIDEQADRKVHGGPEMAVHLYPLDHHEFWLGALMGHELLDEPGAFGSNLVVRGIDETQVHIGDRFRLGRALLEISQARQPCWKIEHRFQRKGMVAMIIDTAKSGWYFRVVEKGIAEAGDALELVEIGHEGWTVERAFKTLFSPSSSKEELAELSQLERLSPGHKARAAKRAGL</sequence>
<dbReference type="Gene3D" id="2.40.33.20">
    <property type="entry name" value="PK beta-barrel domain-like"/>
    <property type="match status" value="1"/>
</dbReference>
<evidence type="ECO:0000313" key="3">
    <source>
        <dbReference type="Proteomes" id="UP000546031"/>
    </source>
</evidence>
<protein>
    <submittedName>
        <fullName evidence="2">MOSC domain-containing protein</fullName>
    </submittedName>
</protein>
<dbReference type="PANTHER" id="PTHR30212:SF2">
    <property type="entry name" value="PROTEIN YIIM"/>
    <property type="match status" value="1"/>
</dbReference>
<dbReference type="RefSeq" id="WP_176272411.1">
    <property type="nucleotide sequence ID" value="NZ_JABWTA010000001.1"/>
</dbReference>
<gene>
    <name evidence="2" type="ORF">HUO12_04215</name>
</gene>
<dbReference type="GO" id="GO:0030151">
    <property type="term" value="F:molybdenum ion binding"/>
    <property type="evidence" value="ECO:0007669"/>
    <property type="project" value="InterPro"/>
</dbReference>
<dbReference type="InterPro" id="IPR005163">
    <property type="entry name" value="Tri_helical_YiiM-like"/>
</dbReference>
<dbReference type="InterPro" id="IPR011037">
    <property type="entry name" value="Pyrv_Knase-like_insert_dom_sf"/>
</dbReference>
<evidence type="ECO:0000313" key="2">
    <source>
        <dbReference type="EMBL" id="NVE94098.1"/>
    </source>
</evidence>
<dbReference type="AlphaFoldDB" id="A0A850HBY0"/>
<dbReference type="InterPro" id="IPR005302">
    <property type="entry name" value="MoCF_Sase_C"/>
</dbReference>
<dbReference type="SUPFAM" id="SSF50800">
    <property type="entry name" value="PK beta-barrel domain-like"/>
    <property type="match status" value="1"/>
</dbReference>
<dbReference type="PROSITE" id="PS51340">
    <property type="entry name" value="MOSC"/>
    <property type="match status" value="1"/>
</dbReference>
<evidence type="ECO:0000259" key="1">
    <source>
        <dbReference type="PROSITE" id="PS51340"/>
    </source>
</evidence>
<dbReference type="Pfam" id="PF03475">
    <property type="entry name" value="YiiM_3-alpha"/>
    <property type="match status" value="1"/>
</dbReference>
<dbReference type="PANTHER" id="PTHR30212">
    <property type="entry name" value="PROTEIN YIIM"/>
    <property type="match status" value="1"/>
</dbReference>
<organism evidence="2 3">
    <name type="scientific">Altererythrobacter lutimaris</name>
    <dbReference type="NCBI Taxonomy" id="2743979"/>
    <lineage>
        <taxon>Bacteria</taxon>
        <taxon>Pseudomonadati</taxon>
        <taxon>Pseudomonadota</taxon>
        <taxon>Alphaproteobacteria</taxon>
        <taxon>Sphingomonadales</taxon>
        <taxon>Erythrobacteraceae</taxon>
        <taxon>Altererythrobacter</taxon>
    </lineage>
</organism>
<comment type="caution">
    <text evidence="2">The sequence shown here is derived from an EMBL/GenBank/DDBJ whole genome shotgun (WGS) entry which is preliminary data.</text>
</comment>
<keyword evidence="3" id="KW-1185">Reference proteome</keyword>
<reference evidence="2 3" key="1">
    <citation type="submission" date="2020-06" db="EMBL/GenBank/DDBJ databases">
        <title>Altererythrobacter lutimaris sp. nov., a marine bacterium isolated from a tidal flat.</title>
        <authorList>
            <person name="Kim D."/>
            <person name="Yoo Y."/>
            <person name="Kim J.-J."/>
        </authorList>
    </citation>
    <scope>NUCLEOTIDE SEQUENCE [LARGE SCALE GENOMIC DNA]</scope>
    <source>
        <strain evidence="2 3">JGD-16</strain>
    </source>
</reference>
<dbReference type="Pfam" id="PF03473">
    <property type="entry name" value="MOSC"/>
    <property type="match status" value="1"/>
</dbReference>
<dbReference type="EMBL" id="JABWTA010000001">
    <property type="protein sequence ID" value="NVE94098.1"/>
    <property type="molecule type" value="Genomic_DNA"/>
</dbReference>
<proteinExistence type="predicted"/>
<dbReference type="InterPro" id="IPR052353">
    <property type="entry name" value="Benzoxazolinone_Detox_Enz"/>
</dbReference>
<feature type="domain" description="MOSC" evidence="1">
    <location>
        <begin position="27"/>
        <end position="164"/>
    </location>
</feature>
<dbReference type="Proteomes" id="UP000546031">
    <property type="component" value="Unassembled WGS sequence"/>
</dbReference>
<dbReference type="GO" id="GO:0003824">
    <property type="term" value="F:catalytic activity"/>
    <property type="evidence" value="ECO:0007669"/>
    <property type="project" value="InterPro"/>
</dbReference>
<name>A0A850HBY0_9SPHN</name>